<evidence type="ECO:0000313" key="9">
    <source>
        <dbReference type="Proteomes" id="UP000317770"/>
    </source>
</evidence>
<evidence type="ECO:0000256" key="7">
    <source>
        <dbReference type="SAM" id="Phobius"/>
    </source>
</evidence>
<dbReference type="Proteomes" id="UP000317770">
    <property type="component" value="Unassembled WGS sequence"/>
</dbReference>
<proteinExistence type="inferred from homology"/>
<sequence length="485" mass="55098">MRENNIQNKIINATKWSSITEISAKLVSPITNMILARILVPEAFGIVATITMIISFVDMFTDSGFQKYLVQHEFKDEKDKHDNANIAFWTNFGISLLLLGIIYIFREQIATLVGNPGLGNVIAIACLQLPITSFSSIQMALYQRDFDFKTLFLVRIISTFIPFVVTIPLALLGFSYWALIIGTICIQLSNALILTIKSKWKPKLFYSMRIFKEMFSFSIWSLIEAISIWLTIWVDAFIIGNTLSEYYLGLYKTSTTMVNALMALITSATVPVLFSTLSRLQKNDSQFNHVFLKIQRLVSIFVFPLGVGVYLYSDLATKLLLGSQWSEASSVIGIWALTSSIMIVFGSYCSEVYRAKGRPKLSLLAQVLHLIVLVPTIIISAKYGFWVLVYARSWIRLQILLIHFIIMKFSIGIPIFKTIWSVFPTAVSALFMLFLGYVLQQMNEGILWSVVSIIICALFYFTILLFFPNMRSEIYKIGKRIISKV</sequence>
<keyword evidence="3" id="KW-1003">Cell membrane</keyword>
<name>A0A8B5XWF8_9BACI</name>
<evidence type="ECO:0000256" key="1">
    <source>
        <dbReference type="ARBA" id="ARBA00004651"/>
    </source>
</evidence>
<dbReference type="RefSeq" id="WP_144479455.1">
    <property type="nucleotide sequence ID" value="NZ_VNKI01000008.1"/>
</dbReference>
<keyword evidence="4 7" id="KW-0812">Transmembrane</keyword>
<dbReference type="PANTHER" id="PTHR30250:SF10">
    <property type="entry name" value="LIPOPOLYSACCHARIDE BIOSYNTHESIS PROTEIN WZXC"/>
    <property type="match status" value="1"/>
</dbReference>
<accession>A0A8B5XWF8</accession>
<feature type="transmembrane region" description="Helical" evidence="7">
    <location>
        <begin position="260"/>
        <end position="278"/>
    </location>
</feature>
<feature type="transmembrane region" description="Helical" evidence="7">
    <location>
        <begin position="361"/>
        <end position="379"/>
    </location>
</feature>
<dbReference type="EMBL" id="VNKI01000008">
    <property type="protein sequence ID" value="TVX79107.1"/>
    <property type="molecule type" value="Genomic_DNA"/>
</dbReference>
<evidence type="ECO:0000313" key="8">
    <source>
        <dbReference type="EMBL" id="TVX79107.1"/>
    </source>
</evidence>
<feature type="transmembrane region" description="Helical" evidence="7">
    <location>
        <begin position="43"/>
        <end position="65"/>
    </location>
</feature>
<protein>
    <submittedName>
        <fullName evidence="8">Lipopolysaccharide biosynthesis protein</fullName>
    </submittedName>
</protein>
<dbReference type="PANTHER" id="PTHR30250">
    <property type="entry name" value="PST FAMILY PREDICTED COLANIC ACID TRANSPORTER"/>
    <property type="match status" value="1"/>
</dbReference>
<evidence type="ECO:0000256" key="3">
    <source>
        <dbReference type="ARBA" id="ARBA00022475"/>
    </source>
</evidence>
<feature type="transmembrane region" description="Helical" evidence="7">
    <location>
        <begin position="86"/>
        <end position="105"/>
    </location>
</feature>
<feature type="transmembrane region" description="Helical" evidence="7">
    <location>
        <begin position="152"/>
        <end position="170"/>
    </location>
</feature>
<feature type="transmembrane region" description="Helical" evidence="7">
    <location>
        <begin position="217"/>
        <end position="240"/>
    </location>
</feature>
<evidence type="ECO:0000256" key="5">
    <source>
        <dbReference type="ARBA" id="ARBA00022989"/>
    </source>
</evidence>
<keyword evidence="6 7" id="KW-0472">Membrane</keyword>
<dbReference type="AlphaFoldDB" id="A0A8B5XWF8"/>
<feature type="transmembrane region" description="Helical" evidence="7">
    <location>
        <begin position="418"/>
        <end position="439"/>
    </location>
</feature>
<feature type="transmembrane region" description="Helical" evidence="7">
    <location>
        <begin position="290"/>
        <end position="312"/>
    </location>
</feature>
<comment type="similarity">
    <text evidence="2">Belongs to the polysaccharide synthase family.</text>
</comment>
<evidence type="ECO:0000256" key="6">
    <source>
        <dbReference type="ARBA" id="ARBA00023136"/>
    </source>
</evidence>
<evidence type="ECO:0000256" key="4">
    <source>
        <dbReference type="ARBA" id="ARBA00022692"/>
    </source>
</evidence>
<evidence type="ECO:0000256" key="2">
    <source>
        <dbReference type="ARBA" id="ARBA00007430"/>
    </source>
</evidence>
<comment type="subcellular location">
    <subcellularLocation>
        <location evidence="1">Cell membrane</location>
        <topology evidence="1">Multi-pass membrane protein</topology>
    </subcellularLocation>
</comment>
<keyword evidence="5 7" id="KW-1133">Transmembrane helix</keyword>
<dbReference type="Pfam" id="PF13440">
    <property type="entry name" value="Polysacc_synt_3"/>
    <property type="match status" value="1"/>
</dbReference>
<gene>
    <name evidence="8" type="ORF">FQP34_17370</name>
</gene>
<feature type="transmembrane region" description="Helical" evidence="7">
    <location>
        <begin position="385"/>
        <end position="406"/>
    </location>
</feature>
<comment type="caution">
    <text evidence="8">The sequence shown here is derived from an EMBL/GenBank/DDBJ whole genome shotgun (WGS) entry which is preliminary data.</text>
</comment>
<feature type="transmembrane region" description="Helical" evidence="7">
    <location>
        <begin position="176"/>
        <end position="196"/>
    </location>
</feature>
<dbReference type="GO" id="GO:0005886">
    <property type="term" value="C:plasma membrane"/>
    <property type="evidence" value="ECO:0007669"/>
    <property type="project" value="UniProtKB-SubCell"/>
</dbReference>
<reference evidence="8 9" key="1">
    <citation type="submission" date="2019-07" db="EMBL/GenBank/DDBJ databases">
        <title>Genome assembly of Bacillus simplex strain GGC-P6A.</title>
        <authorList>
            <person name="Jennings M.E."/>
            <person name="Barton H.A."/>
        </authorList>
    </citation>
    <scope>NUCLEOTIDE SEQUENCE [LARGE SCALE GENOMIC DNA]</scope>
    <source>
        <strain evidence="8 9">GGC-P6A</strain>
    </source>
</reference>
<feature type="transmembrane region" description="Helical" evidence="7">
    <location>
        <begin position="332"/>
        <end position="349"/>
    </location>
</feature>
<feature type="transmembrane region" description="Helical" evidence="7">
    <location>
        <begin position="445"/>
        <end position="467"/>
    </location>
</feature>
<dbReference type="CDD" id="cd13127">
    <property type="entry name" value="MATE_tuaB_like"/>
    <property type="match status" value="1"/>
</dbReference>
<organism evidence="8 9">
    <name type="scientific">Peribacillus simplex</name>
    <dbReference type="NCBI Taxonomy" id="1478"/>
    <lineage>
        <taxon>Bacteria</taxon>
        <taxon>Bacillati</taxon>
        <taxon>Bacillota</taxon>
        <taxon>Bacilli</taxon>
        <taxon>Bacillales</taxon>
        <taxon>Bacillaceae</taxon>
        <taxon>Peribacillus</taxon>
    </lineage>
</organism>
<dbReference type="InterPro" id="IPR050833">
    <property type="entry name" value="Poly_Biosynth_Transport"/>
</dbReference>